<comment type="caution">
    <text evidence="2">The sequence shown here is derived from an EMBL/GenBank/DDBJ whole genome shotgun (WGS) entry which is preliminary data.</text>
</comment>
<proteinExistence type="predicted"/>
<dbReference type="AlphaFoldDB" id="A0AAW1WRJ6"/>
<feature type="compositionally biased region" description="Basic and acidic residues" evidence="1">
    <location>
        <begin position="1"/>
        <end position="13"/>
    </location>
</feature>
<dbReference type="Proteomes" id="UP001457282">
    <property type="component" value="Unassembled WGS sequence"/>
</dbReference>
<reference evidence="2 3" key="1">
    <citation type="journal article" date="2023" name="G3 (Bethesda)">
        <title>A chromosome-length genome assembly and annotation of blackberry (Rubus argutus, cv. 'Hillquist').</title>
        <authorList>
            <person name="Bruna T."/>
            <person name="Aryal R."/>
            <person name="Dudchenko O."/>
            <person name="Sargent D.J."/>
            <person name="Mead D."/>
            <person name="Buti M."/>
            <person name="Cavallini A."/>
            <person name="Hytonen T."/>
            <person name="Andres J."/>
            <person name="Pham M."/>
            <person name="Weisz D."/>
            <person name="Mascagni F."/>
            <person name="Usai G."/>
            <person name="Natali L."/>
            <person name="Bassil N."/>
            <person name="Fernandez G.E."/>
            <person name="Lomsadze A."/>
            <person name="Armour M."/>
            <person name="Olukolu B."/>
            <person name="Poorten T."/>
            <person name="Britton C."/>
            <person name="Davik J."/>
            <person name="Ashrafi H."/>
            <person name="Aiden E.L."/>
            <person name="Borodovsky M."/>
            <person name="Worthington M."/>
        </authorList>
    </citation>
    <scope>NUCLEOTIDE SEQUENCE [LARGE SCALE GENOMIC DNA]</scope>
    <source>
        <strain evidence="2">PI 553951</strain>
    </source>
</reference>
<dbReference type="EMBL" id="JBEDUW010000005">
    <property type="protein sequence ID" value="KAK9927425.1"/>
    <property type="molecule type" value="Genomic_DNA"/>
</dbReference>
<name>A0AAW1WRJ6_RUBAR</name>
<feature type="compositionally biased region" description="Basic and acidic residues" evidence="1">
    <location>
        <begin position="70"/>
        <end position="91"/>
    </location>
</feature>
<protein>
    <submittedName>
        <fullName evidence="2">Uncharacterized protein</fullName>
    </submittedName>
</protein>
<sequence>MKEFKSDSNVEKRDDDDEQIKERKGGGRKMRRRKKSKDKGDNDQKKIGNGGWWEEKKGKKSNFDFAADENESHDKGDDNYTKGNMKKEANNKSKNSCVRIHTM</sequence>
<evidence type="ECO:0000313" key="2">
    <source>
        <dbReference type="EMBL" id="KAK9927425.1"/>
    </source>
</evidence>
<feature type="region of interest" description="Disordered" evidence="1">
    <location>
        <begin position="1"/>
        <end position="103"/>
    </location>
</feature>
<evidence type="ECO:0000313" key="3">
    <source>
        <dbReference type="Proteomes" id="UP001457282"/>
    </source>
</evidence>
<organism evidence="2 3">
    <name type="scientific">Rubus argutus</name>
    <name type="common">Southern blackberry</name>
    <dbReference type="NCBI Taxonomy" id="59490"/>
    <lineage>
        <taxon>Eukaryota</taxon>
        <taxon>Viridiplantae</taxon>
        <taxon>Streptophyta</taxon>
        <taxon>Embryophyta</taxon>
        <taxon>Tracheophyta</taxon>
        <taxon>Spermatophyta</taxon>
        <taxon>Magnoliopsida</taxon>
        <taxon>eudicotyledons</taxon>
        <taxon>Gunneridae</taxon>
        <taxon>Pentapetalae</taxon>
        <taxon>rosids</taxon>
        <taxon>fabids</taxon>
        <taxon>Rosales</taxon>
        <taxon>Rosaceae</taxon>
        <taxon>Rosoideae</taxon>
        <taxon>Rosoideae incertae sedis</taxon>
        <taxon>Rubus</taxon>
    </lineage>
</organism>
<feature type="compositionally biased region" description="Basic residues" evidence="1">
    <location>
        <begin position="26"/>
        <end position="37"/>
    </location>
</feature>
<gene>
    <name evidence="2" type="ORF">M0R45_024608</name>
</gene>
<accession>A0AAW1WRJ6</accession>
<evidence type="ECO:0000256" key="1">
    <source>
        <dbReference type="SAM" id="MobiDB-lite"/>
    </source>
</evidence>
<keyword evidence="3" id="KW-1185">Reference proteome</keyword>